<dbReference type="Pfam" id="PF00010">
    <property type="entry name" value="HLH"/>
    <property type="match status" value="1"/>
</dbReference>
<feature type="domain" description="BHLH" evidence="9">
    <location>
        <begin position="323"/>
        <end position="376"/>
    </location>
</feature>
<keyword evidence="2" id="KW-0217">Developmental protein</keyword>
<proteinExistence type="predicted"/>
<dbReference type="GeneID" id="101240914"/>
<keyword evidence="7" id="KW-0804">Transcription</keyword>
<dbReference type="InterPro" id="IPR011598">
    <property type="entry name" value="bHLH_dom"/>
</dbReference>
<dbReference type="PANTHER" id="PTHR15402:SF2">
    <property type="entry name" value="TRANSCRIPTION FACTOR LIKE 5"/>
    <property type="match status" value="1"/>
</dbReference>
<keyword evidence="6" id="KW-0238">DNA-binding</keyword>
<comment type="subcellular location">
    <subcellularLocation>
        <location evidence="1">Nucleus</location>
    </subcellularLocation>
</comment>
<organism evidence="10 11">
    <name type="scientific">Hydra vulgaris</name>
    <name type="common">Hydra</name>
    <name type="synonym">Hydra attenuata</name>
    <dbReference type="NCBI Taxonomy" id="6087"/>
    <lineage>
        <taxon>Eukaryota</taxon>
        <taxon>Metazoa</taxon>
        <taxon>Cnidaria</taxon>
        <taxon>Hydrozoa</taxon>
        <taxon>Hydroidolina</taxon>
        <taxon>Anthoathecata</taxon>
        <taxon>Aplanulata</taxon>
        <taxon>Hydridae</taxon>
        <taxon>Hydra</taxon>
    </lineage>
</organism>
<evidence type="ECO:0000256" key="8">
    <source>
        <dbReference type="ARBA" id="ARBA00023242"/>
    </source>
</evidence>
<dbReference type="SUPFAM" id="SSF47459">
    <property type="entry name" value="HLH, helix-loop-helix DNA-binding domain"/>
    <property type="match status" value="1"/>
</dbReference>
<evidence type="ECO:0000256" key="5">
    <source>
        <dbReference type="ARBA" id="ARBA00023015"/>
    </source>
</evidence>
<dbReference type="InterPro" id="IPR039583">
    <property type="entry name" value="TCFL5/SOLH1/2"/>
</dbReference>
<dbReference type="RefSeq" id="XP_065646649.1">
    <property type="nucleotide sequence ID" value="XM_065790577.1"/>
</dbReference>
<sequence length="516" mass="59374">MLTKLMVSNLSLRSVLNVRRRLFAEQENNQRYVSSAQFNNEQASIFVNKQVINILIVTTFEESGEIQLLSAHATYLNNNTNVLYCLPDDALQQCNQVSYRIIFTDVDLSRNNEMLRIITSIRKKCSKNKETPIIAVHQRHNNDDLDYYGVTDVYKGELNNTVVKEILDKYKLVFESTDLLEGNEDSESTSGKKTRDENILTASVPNSNIAGKKEEHYFSSQKSPSFVVSSSCLFSNGSSKVSLKSINKDYAPNHTRNLYRTPIPRNKTPKELHHMSYQPNINETMRKYPFIQPSHNLNPSYNIPYMVSGLPGSADMKITMMPDDVTKHSTKERLRRERIKECCDQMRDLLPRYSGHTRKIDMATVLELTVLYIRVIQMHSPAVVLDQCSQIFQNFCRQVTEKMKESEDSLVKEYTKSTKKSNDTKSSLLSMANLVYLNHNYPRCSEESVSPFTQYLRSNHFQPIEYLGIGIPTNNELYQQQLSHQTQYAVSTHLQKDHLFTDSSINSEQSVYGSHF</sequence>
<keyword evidence="10" id="KW-1185">Reference proteome</keyword>
<reference evidence="10" key="1">
    <citation type="submission" date="2025-05" db="UniProtKB">
        <authorList>
            <consortium name="RefSeq"/>
        </authorList>
    </citation>
    <scope>NUCLEOTIDE SEQUENCE [LARGE SCALE GENOMIC DNA]</scope>
</reference>
<keyword evidence="5" id="KW-0805">Transcription regulation</keyword>
<dbReference type="SMART" id="SM00353">
    <property type="entry name" value="HLH"/>
    <property type="match status" value="1"/>
</dbReference>
<evidence type="ECO:0000256" key="2">
    <source>
        <dbReference type="ARBA" id="ARBA00022473"/>
    </source>
</evidence>
<evidence type="ECO:0000256" key="6">
    <source>
        <dbReference type="ARBA" id="ARBA00023125"/>
    </source>
</evidence>
<keyword evidence="3" id="KW-0221">Differentiation</keyword>
<dbReference type="InterPro" id="IPR036638">
    <property type="entry name" value="HLH_DNA-bd_sf"/>
</dbReference>
<dbReference type="Proteomes" id="UP001652625">
    <property type="component" value="Chromosome 02"/>
</dbReference>
<gene>
    <name evidence="11" type="primary">LOC101240914</name>
</gene>
<evidence type="ECO:0000256" key="1">
    <source>
        <dbReference type="ARBA" id="ARBA00004123"/>
    </source>
</evidence>
<dbReference type="CDD" id="cd18908">
    <property type="entry name" value="bHLH_SOHLH1_2"/>
    <property type="match status" value="1"/>
</dbReference>
<evidence type="ECO:0000313" key="10">
    <source>
        <dbReference type="Proteomes" id="UP001652625"/>
    </source>
</evidence>
<evidence type="ECO:0000313" key="11">
    <source>
        <dbReference type="RefSeq" id="XP_065646649.1"/>
    </source>
</evidence>
<dbReference type="PANTHER" id="PTHR15402">
    <property type="entry name" value="TRANSCRIPTION FACTOR-LIKE 5 PROTEIN"/>
    <property type="match status" value="1"/>
</dbReference>
<protein>
    <submittedName>
        <fullName evidence="11">Uncharacterized protein LOC101240914 isoform X1</fullName>
    </submittedName>
</protein>
<name>A0ABM4BCI1_HYDVU</name>
<keyword evidence="8" id="KW-0539">Nucleus</keyword>
<keyword evidence="4" id="KW-0744">Spermatogenesis</keyword>
<dbReference type="Gene3D" id="4.10.280.10">
    <property type="entry name" value="Helix-loop-helix DNA-binding domain"/>
    <property type="match status" value="1"/>
</dbReference>
<reference evidence="11" key="2">
    <citation type="submission" date="2025-08" db="UniProtKB">
        <authorList>
            <consortium name="RefSeq"/>
        </authorList>
    </citation>
    <scope>IDENTIFICATION</scope>
</reference>
<dbReference type="PROSITE" id="PS50888">
    <property type="entry name" value="BHLH"/>
    <property type="match status" value="1"/>
</dbReference>
<evidence type="ECO:0000256" key="7">
    <source>
        <dbReference type="ARBA" id="ARBA00023163"/>
    </source>
</evidence>
<evidence type="ECO:0000259" key="9">
    <source>
        <dbReference type="PROSITE" id="PS50888"/>
    </source>
</evidence>
<evidence type="ECO:0000256" key="3">
    <source>
        <dbReference type="ARBA" id="ARBA00022782"/>
    </source>
</evidence>
<evidence type="ECO:0000256" key="4">
    <source>
        <dbReference type="ARBA" id="ARBA00022871"/>
    </source>
</evidence>
<accession>A0ABM4BCI1</accession>